<dbReference type="AlphaFoldDB" id="A0A1X2H9M6"/>
<dbReference type="OrthoDB" id="5599269at2759"/>
<dbReference type="InParanoid" id="A0A1X2H9M6"/>
<dbReference type="Proteomes" id="UP000242180">
    <property type="component" value="Unassembled WGS sequence"/>
</dbReference>
<feature type="non-terminal residue" evidence="1">
    <location>
        <position position="70"/>
    </location>
</feature>
<proteinExistence type="predicted"/>
<dbReference type="EMBL" id="MCGN01000006">
    <property type="protein sequence ID" value="ORY95373.1"/>
    <property type="molecule type" value="Genomic_DNA"/>
</dbReference>
<reference evidence="1 2" key="1">
    <citation type="submission" date="2016-07" db="EMBL/GenBank/DDBJ databases">
        <title>Pervasive Adenine N6-methylation of Active Genes in Fungi.</title>
        <authorList>
            <consortium name="DOE Joint Genome Institute"/>
            <person name="Mondo S.J."/>
            <person name="Dannebaum R.O."/>
            <person name="Kuo R.C."/>
            <person name="Labutti K."/>
            <person name="Haridas S."/>
            <person name="Kuo A."/>
            <person name="Salamov A."/>
            <person name="Ahrendt S.R."/>
            <person name="Lipzen A."/>
            <person name="Sullivan W."/>
            <person name="Andreopoulos W.B."/>
            <person name="Clum A."/>
            <person name="Lindquist E."/>
            <person name="Daum C."/>
            <person name="Ramamoorthy G.K."/>
            <person name="Gryganskyi A."/>
            <person name="Culley D."/>
            <person name="Magnuson J.K."/>
            <person name="James T.Y."/>
            <person name="O'Malley M.A."/>
            <person name="Stajich J.E."/>
            <person name="Spatafora J.W."/>
            <person name="Visel A."/>
            <person name="Grigoriev I.V."/>
        </authorList>
    </citation>
    <scope>NUCLEOTIDE SEQUENCE [LARGE SCALE GENOMIC DNA]</scope>
    <source>
        <strain evidence="1 2">NRRL 2496</strain>
    </source>
</reference>
<protein>
    <submittedName>
        <fullName evidence="1">Uncharacterized protein</fullName>
    </submittedName>
</protein>
<evidence type="ECO:0000313" key="1">
    <source>
        <dbReference type="EMBL" id="ORY95373.1"/>
    </source>
</evidence>
<organism evidence="1 2">
    <name type="scientific">Syncephalastrum racemosum</name>
    <name type="common">Filamentous fungus</name>
    <dbReference type="NCBI Taxonomy" id="13706"/>
    <lineage>
        <taxon>Eukaryota</taxon>
        <taxon>Fungi</taxon>
        <taxon>Fungi incertae sedis</taxon>
        <taxon>Mucoromycota</taxon>
        <taxon>Mucoromycotina</taxon>
        <taxon>Mucoromycetes</taxon>
        <taxon>Mucorales</taxon>
        <taxon>Syncephalastraceae</taxon>
        <taxon>Syncephalastrum</taxon>
    </lineage>
</organism>
<dbReference type="InterPro" id="IPR027267">
    <property type="entry name" value="AH/BAR_dom_sf"/>
</dbReference>
<dbReference type="STRING" id="13706.A0A1X2H9M6"/>
<sequence>MNFKDLHYSLGKIKTDVWSQLARKNPLQSPDSKPLSLWIFEERNDLAAMRMAAYHHGETGQAFRQYIQSE</sequence>
<accession>A0A1X2H9M6</accession>
<evidence type="ECO:0000313" key="2">
    <source>
        <dbReference type="Proteomes" id="UP000242180"/>
    </source>
</evidence>
<gene>
    <name evidence="1" type="ORF">BCR43DRAFT_423095</name>
</gene>
<dbReference type="Gene3D" id="1.20.1270.60">
    <property type="entry name" value="Arfaptin homology (AH) domain/BAR domain"/>
    <property type="match status" value="1"/>
</dbReference>
<comment type="caution">
    <text evidence="1">The sequence shown here is derived from an EMBL/GenBank/DDBJ whole genome shotgun (WGS) entry which is preliminary data.</text>
</comment>
<keyword evidence="2" id="KW-1185">Reference proteome</keyword>
<name>A0A1X2H9M6_SYNRA</name>